<gene>
    <name evidence="3" type="ordered locus">Arcve_1756</name>
</gene>
<organism evidence="3 4">
    <name type="scientific">Archaeoglobus veneficus (strain DSM 11195 / SNP6)</name>
    <dbReference type="NCBI Taxonomy" id="693661"/>
    <lineage>
        <taxon>Archaea</taxon>
        <taxon>Methanobacteriati</taxon>
        <taxon>Methanobacteriota</taxon>
        <taxon>Archaeoglobi</taxon>
        <taxon>Archaeoglobales</taxon>
        <taxon>Archaeoglobaceae</taxon>
        <taxon>Archaeoglobus</taxon>
    </lineage>
</organism>
<dbReference type="Proteomes" id="UP000008136">
    <property type="component" value="Chromosome"/>
</dbReference>
<dbReference type="STRING" id="693661.Arcve_1756"/>
<dbReference type="PROSITE" id="PS51462">
    <property type="entry name" value="NUDIX"/>
    <property type="match status" value="1"/>
</dbReference>
<dbReference type="PRINTS" id="PR00502">
    <property type="entry name" value="NUDIXFAMILY"/>
</dbReference>
<accession>F2KQU7</accession>
<dbReference type="Gene3D" id="3.90.79.10">
    <property type="entry name" value="Nucleoside Triphosphate Pyrophosphohydrolase"/>
    <property type="match status" value="1"/>
</dbReference>
<dbReference type="AlphaFoldDB" id="F2KQU7"/>
<dbReference type="CDD" id="cd04673">
    <property type="entry name" value="NUDIX_ADPRase"/>
    <property type="match status" value="1"/>
</dbReference>
<dbReference type="SUPFAM" id="SSF55811">
    <property type="entry name" value="Nudix"/>
    <property type="match status" value="1"/>
</dbReference>
<evidence type="ECO:0000259" key="2">
    <source>
        <dbReference type="PROSITE" id="PS51462"/>
    </source>
</evidence>
<dbReference type="GeneID" id="10394885"/>
<keyword evidence="1 3" id="KW-0378">Hydrolase</keyword>
<proteinExistence type="predicted"/>
<protein>
    <submittedName>
        <fullName evidence="3">NUDIX hydrolase</fullName>
    </submittedName>
</protein>
<dbReference type="Pfam" id="PF00293">
    <property type="entry name" value="NUDIX"/>
    <property type="match status" value="1"/>
</dbReference>
<feature type="domain" description="Nudix hydrolase" evidence="2">
    <location>
        <begin position="6"/>
        <end position="136"/>
    </location>
</feature>
<evidence type="ECO:0000256" key="1">
    <source>
        <dbReference type="ARBA" id="ARBA00022801"/>
    </source>
</evidence>
<dbReference type="EMBL" id="CP002588">
    <property type="protein sequence ID" value="AEA47753.1"/>
    <property type="molecule type" value="Genomic_DNA"/>
</dbReference>
<dbReference type="OrthoDB" id="25379at2157"/>
<dbReference type="PANTHER" id="PTHR43736:SF1">
    <property type="entry name" value="DIHYDRONEOPTERIN TRIPHOSPHATE DIPHOSPHATASE"/>
    <property type="match status" value="1"/>
</dbReference>
<keyword evidence="4" id="KW-1185">Reference proteome</keyword>
<sequence length="144" mass="15817">MAEVCKPAVGVGAVIVENGKILLVKRANEPNRLKWSIPGGCVNVGESLAEALKKEIKEECGLEIEVGDVACVSEEVFRDGDEIKFHYVIIDFYAKIVGGRLEVGSDALDAKWVNLEEVDSLDVVDFVKRLVDRILGRKSGIYLK</sequence>
<name>F2KQU7_ARCVS</name>
<dbReference type="InterPro" id="IPR000086">
    <property type="entry name" value="NUDIX_hydrolase_dom"/>
</dbReference>
<dbReference type="HOGENOM" id="CLU_037162_20_2_2"/>
<dbReference type="KEGG" id="ave:Arcve_1756"/>
<dbReference type="InterPro" id="IPR020476">
    <property type="entry name" value="Nudix_hydrolase"/>
</dbReference>
<evidence type="ECO:0000313" key="3">
    <source>
        <dbReference type="EMBL" id="AEA47753.1"/>
    </source>
</evidence>
<evidence type="ECO:0000313" key="4">
    <source>
        <dbReference type="Proteomes" id="UP000008136"/>
    </source>
</evidence>
<dbReference type="RefSeq" id="WP_013684409.1">
    <property type="nucleotide sequence ID" value="NC_015320.1"/>
</dbReference>
<dbReference type="PANTHER" id="PTHR43736">
    <property type="entry name" value="ADP-RIBOSE PYROPHOSPHATASE"/>
    <property type="match status" value="1"/>
</dbReference>
<dbReference type="InterPro" id="IPR015797">
    <property type="entry name" value="NUDIX_hydrolase-like_dom_sf"/>
</dbReference>
<reference evidence="3 4" key="1">
    <citation type="submission" date="2011-03" db="EMBL/GenBank/DDBJ databases">
        <title>The complete genome of Archaeoglobus veneficus SNP6.</title>
        <authorList>
            <consortium name="US DOE Joint Genome Institute (JGI-PGF)"/>
            <person name="Lucas S."/>
            <person name="Copeland A."/>
            <person name="Lapidus A."/>
            <person name="Bruce D."/>
            <person name="Goodwin L."/>
            <person name="Pitluck S."/>
            <person name="Kyrpides N."/>
            <person name="Mavromatis K."/>
            <person name="Pagani I."/>
            <person name="Ivanova N."/>
            <person name="Mikhailova N."/>
            <person name="Lu M."/>
            <person name="Detter J.C."/>
            <person name="Tapia R."/>
            <person name="Han C."/>
            <person name="Land M."/>
            <person name="Hauser L."/>
            <person name="Markowitz V."/>
            <person name="Cheng J.-F."/>
            <person name="Hugenholtz P."/>
            <person name="Woyke T."/>
            <person name="Wu D."/>
            <person name="Spring S."/>
            <person name="Brambilla E."/>
            <person name="Klenk H.-P."/>
            <person name="Eisen J.A."/>
        </authorList>
    </citation>
    <scope>NUCLEOTIDE SEQUENCE [LARGE SCALE GENOMIC DNA]</scope>
    <source>
        <strain>SNP6</strain>
    </source>
</reference>
<dbReference type="eggNOG" id="arCOG01075">
    <property type="taxonomic scope" value="Archaea"/>
</dbReference>
<dbReference type="GO" id="GO:0016787">
    <property type="term" value="F:hydrolase activity"/>
    <property type="evidence" value="ECO:0007669"/>
    <property type="project" value="UniProtKB-KW"/>
</dbReference>